<dbReference type="STRING" id="1156394.T0QNT3"/>
<gene>
    <name evidence="8" type="ORF">SDRG_07178</name>
</gene>
<evidence type="ECO:0000256" key="1">
    <source>
        <dbReference type="ARBA" id="ARBA00004141"/>
    </source>
</evidence>
<dbReference type="SUPFAM" id="SSF103473">
    <property type="entry name" value="MFS general substrate transporter"/>
    <property type="match status" value="1"/>
</dbReference>
<feature type="domain" description="Major facilitator superfamily (MFS) profile" evidence="7">
    <location>
        <begin position="31"/>
        <end position="469"/>
    </location>
</feature>
<organism evidence="8 9">
    <name type="scientific">Saprolegnia diclina (strain VS20)</name>
    <dbReference type="NCBI Taxonomy" id="1156394"/>
    <lineage>
        <taxon>Eukaryota</taxon>
        <taxon>Sar</taxon>
        <taxon>Stramenopiles</taxon>
        <taxon>Oomycota</taxon>
        <taxon>Saprolegniomycetes</taxon>
        <taxon>Saprolegniales</taxon>
        <taxon>Saprolegniaceae</taxon>
        <taxon>Saprolegnia</taxon>
    </lineage>
</organism>
<feature type="transmembrane region" description="Helical" evidence="6">
    <location>
        <begin position="329"/>
        <end position="347"/>
    </location>
</feature>
<evidence type="ECO:0000256" key="3">
    <source>
        <dbReference type="ARBA" id="ARBA00022692"/>
    </source>
</evidence>
<keyword evidence="4 6" id="KW-1133">Transmembrane helix</keyword>
<dbReference type="eggNOG" id="KOG0253">
    <property type="taxonomic scope" value="Eukaryota"/>
</dbReference>
<feature type="transmembrane region" description="Helical" evidence="6">
    <location>
        <begin position="109"/>
        <end position="130"/>
    </location>
</feature>
<sequence length="502" mass="54903">MAASNVAAIAKRLDSLPLTGLLGISAYYWGLLLKTGVGWGMDSLDTFLFTYLGAKGWQKSIVNYDLETKIMTPLNGHQLGLLGSASFAGSFFGALLFGQLADVFGRKPMFMMTLLFFMTATLICGAADSYGMLLSFRFLAGIGLGGELPVASSLVQELTPAPVRGRIIVLLESFWSIGSMGAVLMAFELIKVVSWRSVFYLSAVPAVYAIAIRIMIPESPKWLANVGRMDEAEAIVAKIERAHGVVYDKEGEAAKVEADEPVTGMDVRGLTQLERVGLMFRGEFLSRTLVLWVVWICLAFSYYAIYVWLPTLRSKEKGGFNLNGSTGTMIFIIFWQFPGYFSAAYLVEIIGRKLTLVIYLVGSFIAAMAFGYVDNTQTNLMITGAFMSWFMLGAWGSLYAYTPENYPTPIRAMGASYPVAVCRIGSIAGPYIVPIMIENNWSSKSIMWVCASCLLVASIVLLVFGFESRGQNVESAPIVEAYLLEKAKGETGPILTPQFDEA</sequence>
<feature type="transmembrane region" description="Helical" evidence="6">
    <location>
        <begin position="21"/>
        <end position="41"/>
    </location>
</feature>
<dbReference type="AlphaFoldDB" id="T0QNT3"/>
<evidence type="ECO:0000256" key="4">
    <source>
        <dbReference type="ARBA" id="ARBA00022989"/>
    </source>
</evidence>
<comment type="subcellular location">
    <subcellularLocation>
        <location evidence="1">Membrane</location>
        <topology evidence="1">Multi-pass membrane protein</topology>
    </subcellularLocation>
</comment>
<proteinExistence type="predicted"/>
<evidence type="ECO:0000256" key="2">
    <source>
        <dbReference type="ARBA" id="ARBA00022448"/>
    </source>
</evidence>
<feature type="transmembrane region" description="Helical" evidence="6">
    <location>
        <begin position="289"/>
        <end position="309"/>
    </location>
</feature>
<dbReference type="OMA" id="FPMETRA"/>
<dbReference type="PROSITE" id="PS00217">
    <property type="entry name" value="SUGAR_TRANSPORT_2"/>
    <property type="match status" value="1"/>
</dbReference>
<feature type="transmembrane region" description="Helical" evidence="6">
    <location>
        <begin position="445"/>
        <end position="466"/>
    </location>
</feature>
<reference evidence="8 9" key="1">
    <citation type="submission" date="2012-04" db="EMBL/GenBank/DDBJ databases">
        <title>The Genome Sequence of Saprolegnia declina VS20.</title>
        <authorList>
            <consortium name="The Broad Institute Genome Sequencing Platform"/>
            <person name="Russ C."/>
            <person name="Nusbaum C."/>
            <person name="Tyler B."/>
            <person name="van West P."/>
            <person name="Dieguez-Uribeondo J."/>
            <person name="de Bruijn I."/>
            <person name="Tripathy S."/>
            <person name="Jiang R."/>
            <person name="Young S.K."/>
            <person name="Zeng Q."/>
            <person name="Gargeya S."/>
            <person name="Fitzgerald M."/>
            <person name="Haas B."/>
            <person name="Abouelleil A."/>
            <person name="Alvarado L."/>
            <person name="Arachchi H.M."/>
            <person name="Berlin A."/>
            <person name="Chapman S.B."/>
            <person name="Goldberg J."/>
            <person name="Griggs A."/>
            <person name="Gujja S."/>
            <person name="Hansen M."/>
            <person name="Howarth C."/>
            <person name="Imamovic A."/>
            <person name="Larimer J."/>
            <person name="McCowen C."/>
            <person name="Montmayeur A."/>
            <person name="Murphy C."/>
            <person name="Neiman D."/>
            <person name="Pearson M."/>
            <person name="Priest M."/>
            <person name="Roberts A."/>
            <person name="Saif S."/>
            <person name="Shea T."/>
            <person name="Sisk P."/>
            <person name="Sykes S."/>
            <person name="Wortman J."/>
            <person name="Nusbaum C."/>
            <person name="Birren B."/>
        </authorList>
    </citation>
    <scope>NUCLEOTIDE SEQUENCE [LARGE SCALE GENOMIC DNA]</scope>
    <source>
        <strain evidence="8 9">VS20</strain>
    </source>
</reference>
<keyword evidence="3 6" id="KW-0812">Transmembrane</keyword>
<dbReference type="Proteomes" id="UP000030762">
    <property type="component" value="Unassembled WGS sequence"/>
</dbReference>
<dbReference type="PANTHER" id="PTHR23511:SF5">
    <property type="entry name" value="MAJOR FACILITATOR-TYPE TRANSPORTER HXNZ-RELATED"/>
    <property type="match status" value="1"/>
</dbReference>
<dbReference type="PROSITE" id="PS50850">
    <property type="entry name" value="MFS"/>
    <property type="match status" value="1"/>
</dbReference>
<dbReference type="GeneID" id="19947905"/>
<feature type="transmembrane region" description="Helical" evidence="6">
    <location>
        <begin position="414"/>
        <end position="433"/>
    </location>
</feature>
<keyword evidence="2" id="KW-0813">Transport</keyword>
<dbReference type="InterPro" id="IPR036259">
    <property type="entry name" value="MFS_trans_sf"/>
</dbReference>
<dbReference type="Pfam" id="PF00083">
    <property type="entry name" value="Sugar_tr"/>
    <property type="match status" value="1"/>
</dbReference>
<dbReference type="PANTHER" id="PTHR23511">
    <property type="entry name" value="SYNAPTIC VESICLE GLYCOPROTEIN 2"/>
    <property type="match status" value="1"/>
</dbReference>
<feature type="transmembrane region" description="Helical" evidence="6">
    <location>
        <begin position="167"/>
        <end position="187"/>
    </location>
</feature>
<evidence type="ECO:0000313" key="9">
    <source>
        <dbReference type="Proteomes" id="UP000030762"/>
    </source>
</evidence>
<feature type="transmembrane region" description="Helical" evidence="6">
    <location>
        <begin position="354"/>
        <end position="373"/>
    </location>
</feature>
<dbReference type="VEuPathDB" id="FungiDB:SDRG_07178"/>
<name>T0QNT3_SAPDV</name>
<dbReference type="CDD" id="cd17316">
    <property type="entry name" value="MFS_SV2_like"/>
    <property type="match status" value="1"/>
</dbReference>
<accession>T0QNT3</accession>
<evidence type="ECO:0000313" key="8">
    <source>
        <dbReference type="EMBL" id="EQC35470.1"/>
    </source>
</evidence>
<dbReference type="OrthoDB" id="4139357at2759"/>
<dbReference type="GO" id="GO:0022857">
    <property type="term" value="F:transmembrane transporter activity"/>
    <property type="evidence" value="ECO:0007669"/>
    <property type="project" value="InterPro"/>
</dbReference>
<keyword evidence="5 6" id="KW-0472">Membrane</keyword>
<dbReference type="RefSeq" id="XP_008611220.1">
    <property type="nucleotide sequence ID" value="XM_008612998.1"/>
</dbReference>
<dbReference type="InParanoid" id="T0QNT3"/>
<dbReference type="InterPro" id="IPR020846">
    <property type="entry name" value="MFS_dom"/>
</dbReference>
<dbReference type="GO" id="GO:0016020">
    <property type="term" value="C:membrane"/>
    <property type="evidence" value="ECO:0007669"/>
    <property type="project" value="UniProtKB-SubCell"/>
</dbReference>
<keyword evidence="9" id="KW-1185">Reference proteome</keyword>
<evidence type="ECO:0000259" key="7">
    <source>
        <dbReference type="PROSITE" id="PS50850"/>
    </source>
</evidence>
<protein>
    <recommendedName>
        <fullName evidence="7">Major facilitator superfamily (MFS) profile domain-containing protein</fullName>
    </recommendedName>
</protein>
<dbReference type="EMBL" id="JH767151">
    <property type="protein sequence ID" value="EQC35470.1"/>
    <property type="molecule type" value="Genomic_DNA"/>
</dbReference>
<evidence type="ECO:0000256" key="5">
    <source>
        <dbReference type="ARBA" id="ARBA00023136"/>
    </source>
</evidence>
<dbReference type="InterPro" id="IPR005828">
    <property type="entry name" value="MFS_sugar_transport-like"/>
</dbReference>
<feature type="transmembrane region" description="Helical" evidence="6">
    <location>
        <begin position="79"/>
        <end position="97"/>
    </location>
</feature>
<evidence type="ECO:0000256" key="6">
    <source>
        <dbReference type="SAM" id="Phobius"/>
    </source>
</evidence>
<dbReference type="InterPro" id="IPR005829">
    <property type="entry name" value="Sugar_transporter_CS"/>
</dbReference>
<dbReference type="Gene3D" id="1.20.1250.20">
    <property type="entry name" value="MFS general substrate transporter like domains"/>
    <property type="match status" value="1"/>
</dbReference>
<feature type="transmembrane region" description="Helical" evidence="6">
    <location>
        <begin position="379"/>
        <end position="402"/>
    </location>
</feature>